<dbReference type="GO" id="GO:0016874">
    <property type="term" value="F:ligase activity"/>
    <property type="evidence" value="ECO:0007669"/>
    <property type="project" value="UniProtKB-KW"/>
</dbReference>
<evidence type="ECO:0000313" key="6">
    <source>
        <dbReference type="Proteomes" id="UP001500620"/>
    </source>
</evidence>
<reference evidence="6" key="1">
    <citation type="journal article" date="2019" name="Int. J. Syst. Evol. Microbiol.">
        <title>The Global Catalogue of Microorganisms (GCM) 10K type strain sequencing project: providing services to taxonomists for standard genome sequencing and annotation.</title>
        <authorList>
            <consortium name="The Broad Institute Genomics Platform"/>
            <consortium name="The Broad Institute Genome Sequencing Center for Infectious Disease"/>
            <person name="Wu L."/>
            <person name="Ma J."/>
        </authorList>
    </citation>
    <scope>NUCLEOTIDE SEQUENCE [LARGE SCALE GENOMIC DNA]</scope>
    <source>
        <strain evidence="6">JCM 17441</strain>
    </source>
</reference>
<dbReference type="RefSeq" id="WP_345138080.1">
    <property type="nucleotide sequence ID" value="NZ_BAABAT010000044.1"/>
</dbReference>
<protein>
    <submittedName>
        <fullName evidence="5">Long-chain fatty acid--CoA ligase</fullName>
    </submittedName>
</protein>
<dbReference type="Pfam" id="PF13193">
    <property type="entry name" value="AMP-binding_C"/>
    <property type="match status" value="1"/>
</dbReference>
<evidence type="ECO:0000259" key="4">
    <source>
        <dbReference type="Pfam" id="PF13193"/>
    </source>
</evidence>
<proteinExistence type="inferred from homology"/>
<comment type="caution">
    <text evidence="5">The sequence shown here is derived from an EMBL/GenBank/DDBJ whole genome shotgun (WGS) entry which is preliminary data.</text>
</comment>
<dbReference type="InterPro" id="IPR000873">
    <property type="entry name" value="AMP-dep_synth/lig_dom"/>
</dbReference>
<dbReference type="PANTHER" id="PTHR43201">
    <property type="entry name" value="ACYL-COA SYNTHETASE"/>
    <property type="match status" value="1"/>
</dbReference>
<comment type="similarity">
    <text evidence="1">Belongs to the ATP-dependent AMP-binding enzyme family.</text>
</comment>
<keyword evidence="6" id="KW-1185">Reference proteome</keyword>
<dbReference type="SUPFAM" id="SSF56801">
    <property type="entry name" value="Acetyl-CoA synthetase-like"/>
    <property type="match status" value="1"/>
</dbReference>
<dbReference type="InterPro" id="IPR025110">
    <property type="entry name" value="AMP-bd_C"/>
</dbReference>
<dbReference type="PANTHER" id="PTHR43201:SF5">
    <property type="entry name" value="MEDIUM-CHAIN ACYL-COA LIGASE ACSF2, MITOCHONDRIAL"/>
    <property type="match status" value="1"/>
</dbReference>
<dbReference type="EMBL" id="BAABAT010000044">
    <property type="protein sequence ID" value="GAA4261175.1"/>
    <property type="molecule type" value="Genomic_DNA"/>
</dbReference>
<evidence type="ECO:0000256" key="2">
    <source>
        <dbReference type="ARBA" id="ARBA00022598"/>
    </source>
</evidence>
<dbReference type="Gene3D" id="3.30.300.30">
    <property type="match status" value="1"/>
</dbReference>
<organism evidence="5 6">
    <name type="scientific">Dactylosporangium darangshiense</name>
    <dbReference type="NCBI Taxonomy" id="579108"/>
    <lineage>
        <taxon>Bacteria</taxon>
        <taxon>Bacillati</taxon>
        <taxon>Actinomycetota</taxon>
        <taxon>Actinomycetes</taxon>
        <taxon>Micromonosporales</taxon>
        <taxon>Micromonosporaceae</taxon>
        <taxon>Dactylosporangium</taxon>
    </lineage>
</organism>
<dbReference type="InterPro" id="IPR042099">
    <property type="entry name" value="ANL_N_sf"/>
</dbReference>
<name>A0ABP8DPM7_9ACTN</name>
<dbReference type="InterPro" id="IPR045851">
    <property type="entry name" value="AMP-bd_C_sf"/>
</dbReference>
<dbReference type="PROSITE" id="PS00455">
    <property type="entry name" value="AMP_BINDING"/>
    <property type="match status" value="1"/>
</dbReference>
<evidence type="ECO:0000256" key="1">
    <source>
        <dbReference type="ARBA" id="ARBA00006432"/>
    </source>
</evidence>
<accession>A0ABP8DPM7</accession>
<evidence type="ECO:0000313" key="5">
    <source>
        <dbReference type="EMBL" id="GAA4261175.1"/>
    </source>
</evidence>
<dbReference type="Gene3D" id="3.40.50.12780">
    <property type="entry name" value="N-terminal domain of ligase-like"/>
    <property type="match status" value="1"/>
</dbReference>
<feature type="domain" description="AMP-binding enzyme C-terminal" evidence="4">
    <location>
        <begin position="398"/>
        <end position="471"/>
    </location>
</feature>
<keyword evidence="2 5" id="KW-0436">Ligase</keyword>
<dbReference type="Proteomes" id="UP001500620">
    <property type="component" value="Unassembled WGS sequence"/>
</dbReference>
<feature type="domain" description="AMP-dependent synthetase/ligase" evidence="3">
    <location>
        <begin position="7"/>
        <end position="348"/>
    </location>
</feature>
<evidence type="ECO:0000259" key="3">
    <source>
        <dbReference type="Pfam" id="PF00501"/>
    </source>
</evidence>
<gene>
    <name evidence="5" type="ORF">GCM10022255_092790</name>
</gene>
<dbReference type="Pfam" id="PF00501">
    <property type="entry name" value="AMP-binding"/>
    <property type="match status" value="1"/>
</dbReference>
<sequence length="492" mass="52754">MLLLSVARRIPGRVAVRAGGSERTYGDLFGNAARFAGALAARGVAPGDRVALMMENRVEALESYLGCLLGGYTAVHVNDRLAAPEVQAILDDAEVAAFVATPGRSSIAVSAPLVLEPAFDAEPLPPRALPPAAPAIIGYTSGTTGAAKGVVITQENLTRIIRHMPVHDGLRPGSRCAFTGSFSFVAGIWGVMLPHLYLGGELSFMAGLPPDEWIARMIRERSNFTYVPSPLAPAFIEEVRRRPEVLRSLTGVLHSASAMRPEVMRELVAVVGDRFVETWGMTETGAPVTTTVPADWGEDCPAEDIYASAGRPAHIASVRVVGPDGADLPPGQTGELLVASDTLFAGYFRRPEATAEVLRDGWLHTGDIGRLDAAGYVYITDRLKDMIVTGGMNVYPAEVEHVLARMPGVAEVAVFGAPDERWGERVVAAIVRAPGHPVDEDAVVAFARQRLASYKKPVGVLFLDALPRNAALKVRKPVLRERYAERRDGRMS</sequence>
<dbReference type="InterPro" id="IPR020845">
    <property type="entry name" value="AMP-binding_CS"/>
</dbReference>